<dbReference type="Proteomes" id="UP001500305">
    <property type="component" value="Unassembled WGS sequence"/>
</dbReference>
<dbReference type="EMBL" id="BAAATR010000054">
    <property type="protein sequence ID" value="GAA2276252.1"/>
    <property type="molecule type" value="Genomic_DNA"/>
</dbReference>
<keyword evidence="2" id="KW-1185">Reference proteome</keyword>
<dbReference type="RefSeq" id="WP_344640852.1">
    <property type="nucleotide sequence ID" value="NZ_BAAATR010000054.1"/>
</dbReference>
<evidence type="ECO:0000313" key="1">
    <source>
        <dbReference type="EMBL" id="GAA2276252.1"/>
    </source>
</evidence>
<protein>
    <submittedName>
        <fullName evidence="1">Uncharacterized protein</fullName>
    </submittedName>
</protein>
<comment type="caution">
    <text evidence="1">The sequence shown here is derived from an EMBL/GenBank/DDBJ whole genome shotgun (WGS) entry which is preliminary data.</text>
</comment>
<organism evidence="1 2">
    <name type="scientific">Kitasatospora cystarginea</name>
    <dbReference type="NCBI Taxonomy" id="58350"/>
    <lineage>
        <taxon>Bacteria</taxon>
        <taxon>Bacillati</taxon>
        <taxon>Actinomycetota</taxon>
        <taxon>Actinomycetes</taxon>
        <taxon>Kitasatosporales</taxon>
        <taxon>Streptomycetaceae</taxon>
        <taxon>Kitasatospora</taxon>
    </lineage>
</organism>
<evidence type="ECO:0000313" key="2">
    <source>
        <dbReference type="Proteomes" id="UP001500305"/>
    </source>
</evidence>
<reference evidence="1 2" key="1">
    <citation type="journal article" date="2019" name="Int. J. Syst. Evol. Microbiol.">
        <title>The Global Catalogue of Microorganisms (GCM) 10K type strain sequencing project: providing services to taxonomists for standard genome sequencing and annotation.</title>
        <authorList>
            <consortium name="The Broad Institute Genomics Platform"/>
            <consortium name="The Broad Institute Genome Sequencing Center for Infectious Disease"/>
            <person name="Wu L."/>
            <person name="Ma J."/>
        </authorList>
    </citation>
    <scope>NUCLEOTIDE SEQUENCE [LARGE SCALE GENOMIC DNA]</scope>
    <source>
        <strain evidence="1 2">JCM 7356</strain>
    </source>
</reference>
<accession>A0ABN3EXK5</accession>
<sequence length="95" mass="10365">MRHTQQHSATRPPHTCPRVTLALHDGIERAYRLDDPSACPRSGTTNTTGSAYEPRVHPAYLLARQGHHPGWFAHFADLPLPAAHRITAAAALLSA</sequence>
<name>A0ABN3EXK5_9ACTN</name>
<gene>
    <name evidence="1" type="ORF">GCM10010430_72740</name>
</gene>
<proteinExistence type="predicted"/>